<dbReference type="Pfam" id="PF04357">
    <property type="entry name" value="TamB"/>
    <property type="match status" value="1"/>
</dbReference>
<evidence type="ECO:0000256" key="1">
    <source>
        <dbReference type="ARBA" id="ARBA00004167"/>
    </source>
</evidence>
<proteinExistence type="predicted"/>
<evidence type="ECO:0000256" key="3">
    <source>
        <dbReference type="ARBA" id="ARBA00022989"/>
    </source>
</evidence>
<evidence type="ECO:0000259" key="6">
    <source>
        <dbReference type="Pfam" id="PF04357"/>
    </source>
</evidence>
<name>A0A5J4QA34_9ZZZZ</name>
<comment type="caution">
    <text evidence="7">The sequence shown here is derived from an EMBL/GenBank/DDBJ whole genome shotgun (WGS) entry which is preliminary data.</text>
</comment>
<keyword evidence="4 5" id="KW-0472">Membrane</keyword>
<dbReference type="GO" id="GO:0005886">
    <property type="term" value="C:plasma membrane"/>
    <property type="evidence" value="ECO:0007669"/>
    <property type="project" value="InterPro"/>
</dbReference>
<reference evidence="7" key="1">
    <citation type="submission" date="2019-03" db="EMBL/GenBank/DDBJ databases">
        <title>Single cell metagenomics reveals metabolic interactions within the superorganism composed of flagellate Streblomastix strix and complex community of Bacteroidetes bacteria on its surface.</title>
        <authorList>
            <person name="Treitli S.C."/>
            <person name="Kolisko M."/>
            <person name="Husnik F."/>
            <person name="Keeling P."/>
            <person name="Hampl V."/>
        </authorList>
    </citation>
    <scope>NUCLEOTIDE SEQUENCE</scope>
    <source>
        <strain evidence="7">STM</strain>
    </source>
</reference>
<dbReference type="AlphaFoldDB" id="A0A5J4QA34"/>
<feature type="transmembrane region" description="Helical" evidence="5">
    <location>
        <begin position="402"/>
        <end position="424"/>
    </location>
</feature>
<dbReference type="InterPro" id="IPR007452">
    <property type="entry name" value="TamB_C"/>
</dbReference>
<accession>A0A5J4QA34</accession>
<dbReference type="PANTHER" id="PTHR36985:SF1">
    <property type="entry name" value="TRANSLOCATION AND ASSEMBLY MODULE SUBUNIT TAMB"/>
    <property type="match status" value="1"/>
</dbReference>
<keyword evidence="2 5" id="KW-0812">Transmembrane</keyword>
<evidence type="ECO:0000256" key="4">
    <source>
        <dbReference type="ARBA" id="ARBA00023136"/>
    </source>
</evidence>
<dbReference type="EMBL" id="SNRY01004358">
    <property type="protein sequence ID" value="KAA6317928.1"/>
    <property type="molecule type" value="Genomic_DNA"/>
</dbReference>
<evidence type="ECO:0000313" key="7">
    <source>
        <dbReference type="EMBL" id="KAA6317928.1"/>
    </source>
</evidence>
<feature type="non-terminal residue" evidence="7">
    <location>
        <position position="1"/>
    </location>
</feature>
<feature type="domain" description="Translocation and assembly module TamB C-terminal" evidence="6">
    <location>
        <begin position="144"/>
        <end position="390"/>
    </location>
</feature>
<sequence>LKNLTYEKQLIGDMSLGLVWLPDDMGKHYVQSFLSYQGSEVLTAEGAFYGSEEKSYIDAKVEWEHFPLHIINVFIPGGLATFSGDMDGECLITGASSQPSINGKLMLDKVSIDAHQYGAHFNLDDRAVQITNNRMVFDNFSIYTTRNNPFVINGSIDFQEISHPRADLTLHANNYTLLDARRKHGSLLYGKVFVDVNSTIKGHLESLVMRGNMNVRGNTDATYVLADSPLTIQDRLGDLVTFTPFADTLSTGKEKTQTVLVKGLDVLMAVHIDQAARLKTDLSADRSSRIELEGGGDLSFQYTPRGDMTLTGRYTLHSGLIKYAFSVIPLKEFTIKDGSYMEWTGNMTDPKLAFKAAERVRTSVMREDGSSRMVSFDVSMEIRNRLEHLETVIEKSLCISKIIIPLFSTVLIVIIIHPGTNINLF</sequence>
<evidence type="ECO:0000256" key="2">
    <source>
        <dbReference type="ARBA" id="ARBA00022692"/>
    </source>
</evidence>
<protein>
    <recommendedName>
        <fullName evidence="6">Translocation and assembly module TamB C-terminal domain-containing protein</fullName>
    </recommendedName>
</protein>
<comment type="subcellular location">
    <subcellularLocation>
        <location evidence="1">Membrane</location>
        <topology evidence="1">Single-pass membrane protein</topology>
    </subcellularLocation>
</comment>
<dbReference type="GO" id="GO:0009306">
    <property type="term" value="P:protein secretion"/>
    <property type="evidence" value="ECO:0007669"/>
    <property type="project" value="InterPro"/>
</dbReference>
<organism evidence="7">
    <name type="scientific">termite gut metagenome</name>
    <dbReference type="NCBI Taxonomy" id="433724"/>
    <lineage>
        <taxon>unclassified sequences</taxon>
        <taxon>metagenomes</taxon>
        <taxon>organismal metagenomes</taxon>
    </lineage>
</organism>
<gene>
    <name evidence="7" type="ORF">EZS27_031995</name>
</gene>
<keyword evidence="3 5" id="KW-1133">Transmembrane helix</keyword>
<evidence type="ECO:0000256" key="5">
    <source>
        <dbReference type="SAM" id="Phobius"/>
    </source>
</evidence>
<dbReference type="PANTHER" id="PTHR36985">
    <property type="entry name" value="TRANSLOCATION AND ASSEMBLY MODULE SUBUNIT TAMB"/>
    <property type="match status" value="1"/>
</dbReference>